<evidence type="ECO:0000256" key="3">
    <source>
        <dbReference type="ARBA" id="ARBA00022692"/>
    </source>
</evidence>
<reference evidence="9 10" key="2">
    <citation type="journal article" date="2010" name="Nucleic Acids Res.">
        <title>BeetleBase in 2010: revisions to provide comprehensive genomic information for Tribolium castaneum.</title>
        <authorList>
            <person name="Kim H.S."/>
            <person name="Murphy T."/>
            <person name="Xia J."/>
            <person name="Caragea D."/>
            <person name="Park Y."/>
            <person name="Beeman R.W."/>
            <person name="Lorenzen M.D."/>
            <person name="Butcher S."/>
            <person name="Manak J.R."/>
            <person name="Brown S.J."/>
        </authorList>
    </citation>
    <scope>GENOME REANNOTATION</scope>
    <source>
        <strain evidence="9 10">Georgia GA2</strain>
    </source>
</reference>
<dbReference type="SUPFAM" id="SSF53850">
    <property type="entry name" value="Periplasmic binding protein-like II"/>
    <property type="match status" value="1"/>
</dbReference>
<dbReference type="Proteomes" id="UP000007266">
    <property type="component" value="Linkage group 8"/>
</dbReference>
<feature type="transmembrane region" description="Helical" evidence="8">
    <location>
        <begin position="233"/>
        <end position="253"/>
    </location>
</feature>
<evidence type="ECO:0000256" key="8">
    <source>
        <dbReference type="SAM" id="Phobius"/>
    </source>
</evidence>
<dbReference type="InterPro" id="IPR052192">
    <property type="entry name" value="Insect_Ionotropic_Sensory_Rcpt"/>
</dbReference>
<keyword evidence="7" id="KW-0325">Glycoprotein</keyword>
<dbReference type="PANTHER" id="PTHR42643:SF30">
    <property type="entry name" value="IONOTROPIC RECEPTOR 40A-RELATED"/>
    <property type="match status" value="1"/>
</dbReference>
<dbReference type="OMA" id="IMLMEAN"/>
<dbReference type="EMBL" id="KQ971363">
    <property type="protein sequence ID" value="KYB25671.1"/>
    <property type="molecule type" value="Genomic_DNA"/>
</dbReference>
<keyword evidence="4 8" id="KW-1133">Transmembrane helix</keyword>
<dbReference type="Gene3D" id="3.40.190.10">
    <property type="entry name" value="Periplasmic binding protein-like II"/>
    <property type="match status" value="1"/>
</dbReference>
<evidence type="ECO:0000313" key="9">
    <source>
        <dbReference type="EMBL" id="KYB25671.1"/>
    </source>
</evidence>
<dbReference type="InParanoid" id="A0A139WCW6"/>
<evidence type="ECO:0000256" key="6">
    <source>
        <dbReference type="ARBA" id="ARBA00023170"/>
    </source>
</evidence>
<evidence type="ECO:0000256" key="2">
    <source>
        <dbReference type="ARBA" id="ARBA00022475"/>
    </source>
</evidence>
<name>A0A139WCW6_TRICA</name>
<evidence type="ECO:0008006" key="11">
    <source>
        <dbReference type="Google" id="ProtNLM"/>
    </source>
</evidence>
<feature type="transmembrane region" description="Helical" evidence="8">
    <location>
        <begin position="427"/>
        <end position="450"/>
    </location>
</feature>
<keyword evidence="5 8" id="KW-0472">Membrane</keyword>
<organism evidence="9 10">
    <name type="scientific">Tribolium castaneum</name>
    <name type="common">Red flour beetle</name>
    <dbReference type="NCBI Taxonomy" id="7070"/>
    <lineage>
        <taxon>Eukaryota</taxon>
        <taxon>Metazoa</taxon>
        <taxon>Ecdysozoa</taxon>
        <taxon>Arthropoda</taxon>
        <taxon>Hexapoda</taxon>
        <taxon>Insecta</taxon>
        <taxon>Pterygota</taxon>
        <taxon>Neoptera</taxon>
        <taxon>Endopterygota</taxon>
        <taxon>Coleoptera</taxon>
        <taxon>Polyphaga</taxon>
        <taxon>Cucujiformia</taxon>
        <taxon>Tenebrionidae</taxon>
        <taxon>Tenebrionidae incertae sedis</taxon>
        <taxon>Tribolium</taxon>
    </lineage>
</organism>
<comment type="subcellular location">
    <subcellularLocation>
        <location evidence="1">Cell membrane</location>
        <topology evidence="1">Multi-pass membrane protein</topology>
    </subcellularLocation>
</comment>
<dbReference type="GO" id="GO:0005886">
    <property type="term" value="C:plasma membrane"/>
    <property type="evidence" value="ECO:0007669"/>
    <property type="project" value="UniProtKB-SubCell"/>
</dbReference>
<protein>
    <recommendedName>
        <fullName evidence="11">Ionotropic glutamate receptor C-terminal domain-containing protein</fullName>
    </recommendedName>
</protein>
<evidence type="ECO:0000256" key="7">
    <source>
        <dbReference type="ARBA" id="ARBA00023180"/>
    </source>
</evidence>
<feature type="transmembrane region" description="Helical" evidence="8">
    <location>
        <begin position="176"/>
        <end position="198"/>
    </location>
</feature>
<evidence type="ECO:0000313" key="10">
    <source>
        <dbReference type="Proteomes" id="UP000007266"/>
    </source>
</evidence>
<gene>
    <name evidence="9" type="primary">AUGUSTUS-3.0.2_34174</name>
    <name evidence="9" type="ORF">TcasGA2_TC034174</name>
</gene>
<keyword evidence="10" id="KW-1185">Reference proteome</keyword>
<keyword evidence="2" id="KW-1003">Cell membrane</keyword>
<dbReference type="eggNOG" id="KOG1052">
    <property type="taxonomic scope" value="Eukaryota"/>
</dbReference>
<feature type="transmembrane region" description="Helical" evidence="8">
    <location>
        <begin position="210"/>
        <end position="227"/>
    </location>
</feature>
<sequence>MAARYYIGHVVVLEAQSLDLYTYHPYVNQNISSADTTVVPLGSCFKYPLKSLTRAMPPVWGNTTVRVSYKRTPPYVVDPFSALKGMEIYTLETISKYYKFQIEYFPYNGSYYNEKDRATYYAAFGALLAHNIDVTVGAYYLKNTEIFDFDVSYQYLQDSLFWVVPKASELQKWQRVALAFSFNTWMAFLASFFLYNVLYALHLRLSQMKVSTKIFFYLFGILIEQAVTMPVKYTVKALVLTWIFYCLIISTAFKSQIINLLSGVSYGDDITTVREITDSDLIISLPVGYANMYDHDDPLERYIYDHNVQCVEIYDCLQRTATKRDTASIAIGRYIDYYSPYFLNEHGHRTIHVMKERVCLMPIHMIVSKGFPLFAQINSLIMLMEANGLIDYNYNYMDNLFKSQYFSQLRLTDKVEHNDLETMALPFLLLCFGLVLALVVFLGEVVWCLVRGRVGSDS</sequence>
<feature type="transmembrane region" description="Helical" evidence="8">
    <location>
        <begin position="120"/>
        <end position="141"/>
    </location>
</feature>
<reference evidence="9 10" key="1">
    <citation type="journal article" date="2008" name="Nature">
        <title>The genome of the model beetle and pest Tribolium castaneum.</title>
        <authorList>
            <consortium name="Tribolium Genome Sequencing Consortium"/>
            <person name="Richards S."/>
            <person name="Gibbs R.A."/>
            <person name="Weinstock G.M."/>
            <person name="Brown S.J."/>
            <person name="Denell R."/>
            <person name="Beeman R.W."/>
            <person name="Gibbs R."/>
            <person name="Beeman R.W."/>
            <person name="Brown S.J."/>
            <person name="Bucher G."/>
            <person name="Friedrich M."/>
            <person name="Grimmelikhuijzen C.J."/>
            <person name="Klingler M."/>
            <person name="Lorenzen M."/>
            <person name="Richards S."/>
            <person name="Roth S."/>
            <person name="Schroder R."/>
            <person name="Tautz D."/>
            <person name="Zdobnov E.M."/>
            <person name="Muzny D."/>
            <person name="Gibbs R.A."/>
            <person name="Weinstock G.M."/>
            <person name="Attaway T."/>
            <person name="Bell S."/>
            <person name="Buhay C.J."/>
            <person name="Chandrabose M.N."/>
            <person name="Chavez D."/>
            <person name="Clerk-Blankenburg K.P."/>
            <person name="Cree A."/>
            <person name="Dao M."/>
            <person name="Davis C."/>
            <person name="Chacko J."/>
            <person name="Dinh H."/>
            <person name="Dugan-Rocha S."/>
            <person name="Fowler G."/>
            <person name="Garner T.T."/>
            <person name="Garnes J."/>
            <person name="Gnirke A."/>
            <person name="Hawes A."/>
            <person name="Hernandez J."/>
            <person name="Hines S."/>
            <person name="Holder M."/>
            <person name="Hume J."/>
            <person name="Jhangiani S.N."/>
            <person name="Joshi V."/>
            <person name="Khan Z.M."/>
            <person name="Jackson L."/>
            <person name="Kovar C."/>
            <person name="Kowis A."/>
            <person name="Lee S."/>
            <person name="Lewis L.R."/>
            <person name="Margolis J."/>
            <person name="Morgan M."/>
            <person name="Nazareth L.V."/>
            <person name="Nguyen N."/>
            <person name="Okwuonu G."/>
            <person name="Parker D."/>
            <person name="Richards S."/>
            <person name="Ruiz S.J."/>
            <person name="Santibanez J."/>
            <person name="Savard J."/>
            <person name="Scherer S.E."/>
            <person name="Schneider B."/>
            <person name="Sodergren E."/>
            <person name="Tautz D."/>
            <person name="Vattahil S."/>
            <person name="Villasana D."/>
            <person name="White C.S."/>
            <person name="Wright R."/>
            <person name="Park Y."/>
            <person name="Beeman R.W."/>
            <person name="Lord J."/>
            <person name="Oppert B."/>
            <person name="Lorenzen M."/>
            <person name="Brown S."/>
            <person name="Wang L."/>
            <person name="Savard J."/>
            <person name="Tautz D."/>
            <person name="Richards S."/>
            <person name="Weinstock G."/>
            <person name="Gibbs R.A."/>
            <person name="Liu Y."/>
            <person name="Worley K."/>
            <person name="Weinstock G."/>
            <person name="Elsik C.G."/>
            <person name="Reese J.T."/>
            <person name="Elhaik E."/>
            <person name="Landan G."/>
            <person name="Graur D."/>
            <person name="Arensburger P."/>
            <person name="Atkinson P."/>
            <person name="Beeman R.W."/>
            <person name="Beidler J."/>
            <person name="Brown S.J."/>
            <person name="Demuth J.P."/>
            <person name="Drury D.W."/>
            <person name="Du Y.Z."/>
            <person name="Fujiwara H."/>
            <person name="Lorenzen M."/>
            <person name="Maselli V."/>
            <person name="Osanai M."/>
            <person name="Park Y."/>
            <person name="Robertson H.M."/>
            <person name="Tu Z."/>
            <person name="Wang J.J."/>
            <person name="Wang S."/>
            <person name="Richards S."/>
            <person name="Song H."/>
            <person name="Zhang L."/>
            <person name="Sodergren E."/>
            <person name="Werner D."/>
            <person name="Stanke M."/>
            <person name="Morgenstern B."/>
            <person name="Solovyev V."/>
            <person name="Kosarev P."/>
            <person name="Brown G."/>
            <person name="Chen H.C."/>
            <person name="Ermolaeva O."/>
            <person name="Hlavina W."/>
            <person name="Kapustin Y."/>
            <person name="Kiryutin B."/>
            <person name="Kitts P."/>
            <person name="Maglott D."/>
            <person name="Pruitt K."/>
            <person name="Sapojnikov V."/>
            <person name="Souvorov A."/>
            <person name="Mackey A.J."/>
            <person name="Waterhouse R.M."/>
            <person name="Wyder S."/>
            <person name="Zdobnov E.M."/>
            <person name="Zdobnov E.M."/>
            <person name="Wyder S."/>
            <person name="Kriventseva E.V."/>
            <person name="Kadowaki T."/>
            <person name="Bork P."/>
            <person name="Aranda M."/>
            <person name="Bao R."/>
            <person name="Beermann A."/>
            <person name="Berns N."/>
            <person name="Bolognesi R."/>
            <person name="Bonneton F."/>
            <person name="Bopp D."/>
            <person name="Brown S.J."/>
            <person name="Bucher G."/>
            <person name="Butts T."/>
            <person name="Chaumot A."/>
            <person name="Denell R.E."/>
            <person name="Ferrier D.E."/>
            <person name="Friedrich M."/>
            <person name="Gordon C.M."/>
            <person name="Jindra M."/>
            <person name="Klingler M."/>
            <person name="Lan Q."/>
            <person name="Lattorff H.M."/>
            <person name="Laudet V."/>
            <person name="von Levetsow C."/>
            <person name="Liu Z."/>
            <person name="Lutz R."/>
            <person name="Lynch J.A."/>
            <person name="da Fonseca R.N."/>
            <person name="Posnien N."/>
            <person name="Reuter R."/>
            <person name="Roth S."/>
            <person name="Savard J."/>
            <person name="Schinko J.B."/>
            <person name="Schmitt C."/>
            <person name="Schoppmeier M."/>
            <person name="Schroder R."/>
            <person name="Shippy T.D."/>
            <person name="Simonnet F."/>
            <person name="Marques-Souza H."/>
            <person name="Tautz D."/>
            <person name="Tomoyasu Y."/>
            <person name="Trauner J."/>
            <person name="Van der Zee M."/>
            <person name="Vervoort M."/>
            <person name="Wittkopp N."/>
            <person name="Wimmer E.A."/>
            <person name="Yang X."/>
            <person name="Jones A.K."/>
            <person name="Sattelle D.B."/>
            <person name="Ebert P.R."/>
            <person name="Nelson D."/>
            <person name="Scott J.G."/>
            <person name="Beeman R.W."/>
            <person name="Muthukrishnan S."/>
            <person name="Kramer K.J."/>
            <person name="Arakane Y."/>
            <person name="Beeman R.W."/>
            <person name="Zhu Q."/>
            <person name="Hogenkamp D."/>
            <person name="Dixit R."/>
            <person name="Oppert B."/>
            <person name="Jiang H."/>
            <person name="Zou Z."/>
            <person name="Marshall J."/>
            <person name="Elpidina E."/>
            <person name="Vinokurov K."/>
            <person name="Oppert C."/>
            <person name="Zou Z."/>
            <person name="Evans J."/>
            <person name="Lu Z."/>
            <person name="Zhao P."/>
            <person name="Sumathipala N."/>
            <person name="Altincicek B."/>
            <person name="Vilcinskas A."/>
            <person name="Williams M."/>
            <person name="Hultmark D."/>
            <person name="Hetru C."/>
            <person name="Jiang H."/>
            <person name="Grimmelikhuijzen C.J."/>
            <person name="Hauser F."/>
            <person name="Cazzamali G."/>
            <person name="Williamson M."/>
            <person name="Park Y."/>
            <person name="Li B."/>
            <person name="Tanaka Y."/>
            <person name="Predel R."/>
            <person name="Neupert S."/>
            <person name="Schachtner J."/>
            <person name="Verleyen P."/>
            <person name="Raible F."/>
            <person name="Bork P."/>
            <person name="Friedrich M."/>
            <person name="Walden K.K."/>
            <person name="Robertson H.M."/>
            <person name="Angeli S."/>
            <person name="Foret S."/>
            <person name="Bucher G."/>
            <person name="Schuetz S."/>
            <person name="Maleszka R."/>
            <person name="Wimmer E.A."/>
            <person name="Beeman R.W."/>
            <person name="Lorenzen M."/>
            <person name="Tomoyasu Y."/>
            <person name="Miller S.C."/>
            <person name="Grossmann D."/>
            <person name="Bucher G."/>
        </authorList>
    </citation>
    <scope>NUCLEOTIDE SEQUENCE [LARGE SCALE GENOMIC DNA]</scope>
    <source>
        <strain evidence="9 10">Georgia GA2</strain>
    </source>
</reference>
<evidence type="ECO:0000256" key="5">
    <source>
        <dbReference type="ARBA" id="ARBA00023136"/>
    </source>
</evidence>
<dbReference type="PANTHER" id="PTHR42643">
    <property type="entry name" value="IONOTROPIC RECEPTOR 20A-RELATED"/>
    <property type="match status" value="1"/>
</dbReference>
<dbReference type="AlphaFoldDB" id="A0A139WCW6"/>
<evidence type="ECO:0000256" key="4">
    <source>
        <dbReference type="ARBA" id="ARBA00022989"/>
    </source>
</evidence>
<accession>A0A139WCW6</accession>
<proteinExistence type="predicted"/>
<evidence type="ECO:0000256" key="1">
    <source>
        <dbReference type="ARBA" id="ARBA00004651"/>
    </source>
</evidence>
<keyword evidence="6" id="KW-0675">Receptor</keyword>
<keyword evidence="3 8" id="KW-0812">Transmembrane</keyword>